<organism evidence="4 5">
    <name type="scientific">Candidatus Avimonoglobus intestinipullorum</name>
    <dbReference type="NCBI Taxonomy" id="2840699"/>
    <lineage>
        <taxon>Bacteria</taxon>
        <taxon>Bacillati</taxon>
        <taxon>Bacillota</taxon>
        <taxon>Clostridia</taxon>
        <taxon>Eubacteriales</taxon>
        <taxon>Candidatus Avimonoglobus</taxon>
    </lineage>
</organism>
<comment type="caution">
    <text evidence="4">The sequence shown here is derived from an EMBL/GenBank/DDBJ whole genome shotgun (WGS) entry which is preliminary data.</text>
</comment>
<dbReference type="Proteomes" id="UP000824111">
    <property type="component" value="Unassembled WGS sequence"/>
</dbReference>
<evidence type="ECO:0000313" key="5">
    <source>
        <dbReference type="Proteomes" id="UP000824111"/>
    </source>
</evidence>
<evidence type="ECO:0000256" key="1">
    <source>
        <dbReference type="SAM" id="MobiDB-lite"/>
    </source>
</evidence>
<reference evidence="4" key="2">
    <citation type="journal article" date="2021" name="PeerJ">
        <title>Extensive microbial diversity within the chicken gut microbiome revealed by metagenomics and culture.</title>
        <authorList>
            <person name="Gilroy R."/>
            <person name="Ravi A."/>
            <person name="Getino M."/>
            <person name="Pursley I."/>
            <person name="Horton D.L."/>
            <person name="Alikhan N.F."/>
            <person name="Baker D."/>
            <person name="Gharbi K."/>
            <person name="Hall N."/>
            <person name="Watson M."/>
            <person name="Adriaenssens E.M."/>
            <person name="Foster-Nyarko E."/>
            <person name="Jarju S."/>
            <person name="Secka A."/>
            <person name="Antonio M."/>
            <person name="Oren A."/>
            <person name="Chaudhuri R.R."/>
            <person name="La Ragione R."/>
            <person name="Hildebrand F."/>
            <person name="Pallen M.J."/>
        </authorList>
    </citation>
    <scope>NUCLEOTIDE SEQUENCE</scope>
    <source>
        <strain evidence="4">ChiSjej4B22-9803</strain>
    </source>
</reference>
<dbReference type="AlphaFoldDB" id="A0A9D1LV41"/>
<dbReference type="EMBL" id="DVND01000122">
    <property type="protein sequence ID" value="HIU48631.1"/>
    <property type="molecule type" value="Genomic_DNA"/>
</dbReference>
<sequence length="310" mass="33014">MKKYRIQIIVGAVIFAVLAAAFWWGGSAPGPQGQGQTVTAGGTVSPSPSAMPAEAAVSPTPAGAGEDSTAPTDAPPATPTAAPAASKAPVVPEMREKDEPATVENKPVKENNQPMTAEEKVELAAQMAGEAPAEPENGEGTALQQMQLNGEAAPAGMPAPIDPQDAEISDKKLTCTLSVRCDTILANMAWLDPEKVELVPGDGVILAEQTVTFYEGESVFNLLLREMKRNKIHFEYQNTPIYKSAYIEGIGNLYEMDCGELSGWLYKVNGWFPSYGCSRYQLREGDRVEWVYTCDLGTDVGRDVSALGGS</sequence>
<protein>
    <submittedName>
        <fullName evidence="4">DUF4430 domain-containing protein</fullName>
    </submittedName>
</protein>
<feature type="region of interest" description="Disordered" evidence="1">
    <location>
        <begin position="31"/>
        <end position="114"/>
    </location>
</feature>
<evidence type="ECO:0000259" key="3">
    <source>
        <dbReference type="Pfam" id="PF14478"/>
    </source>
</evidence>
<proteinExistence type="predicted"/>
<dbReference type="InterPro" id="IPR027954">
    <property type="entry name" value="Transcobalamin-like_C"/>
</dbReference>
<name>A0A9D1LV41_9FIRM</name>
<feature type="compositionally biased region" description="Low complexity" evidence="1">
    <location>
        <begin position="31"/>
        <end position="59"/>
    </location>
</feature>
<dbReference type="Gene3D" id="2.170.130.30">
    <property type="match status" value="1"/>
</dbReference>
<feature type="compositionally biased region" description="Low complexity" evidence="1">
    <location>
        <begin position="79"/>
        <end position="92"/>
    </location>
</feature>
<dbReference type="Pfam" id="PF14478">
    <property type="entry name" value="DUF4430"/>
    <property type="match status" value="1"/>
</dbReference>
<reference evidence="4" key="1">
    <citation type="submission" date="2020-10" db="EMBL/GenBank/DDBJ databases">
        <authorList>
            <person name="Gilroy R."/>
        </authorList>
    </citation>
    <scope>NUCLEOTIDE SEQUENCE</scope>
    <source>
        <strain evidence="4">ChiSjej4B22-9803</strain>
    </source>
</reference>
<gene>
    <name evidence="4" type="ORF">IAB04_04655</name>
</gene>
<feature type="domain" description="Transcobalamin-like C-terminal" evidence="3">
    <location>
        <begin position="216"/>
        <end position="293"/>
    </location>
</feature>
<feature type="transmembrane region" description="Helical" evidence="2">
    <location>
        <begin position="7"/>
        <end position="26"/>
    </location>
</feature>
<keyword evidence="2" id="KW-1133">Transmembrane helix</keyword>
<evidence type="ECO:0000256" key="2">
    <source>
        <dbReference type="SAM" id="Phobius"/>
    </source>
</evidence>
<evidence type="ECO:0000313" key="4">
    <source>
        <dbReference type="EMBL" id="HIU48631.1"/>
    </source>
</evidence>
<keyword evidence="2" id="KW-0472">Membrane</keyword>
<accession>A0A9D1LV41</accession>
<keyword evidence="2" id="KW-0812">Transmembrane</keyword>